<sequence>MQKFDLGPIQLGHNTNHQKQSSPLLPRVQPHKNRHLVCSLLLLFLYLIQKNRNCKAMASVFAGALQSTRLLSFASLPSPKFTSHSLSNWCLKSRPPTIATNFSFKSRNSALSGSRFLVRATAEEFSPDVGQVLGDVRIFTAAGEPVLFKDLWDQTEGVAVVALLRHFGCPCCWELASALKEAKATFDSAGVKLIAVGIGTPNKAQILAQRVFFHFYHVHCMKDIHMFVSLCVHMQGADRFLSHVVLVQLPFPMDCLYADPDCKAYNLLGLYYGIGRTFFNPASVKVLSRFGALQKAVKNYTIEATPDDKRGVLQQGGMFVFKGKDLLYAWRDEGTGDHAPLDDIFSICCRVPA</sequence>
<name>A0ACC1BG50_9ROSI</name>
<evidence type="ECO:0000313" key="2">
    <source>
        <dbReference type="Proteomes" id="UP001164250"/>
    </source>
</evidence>
<accession>A0ACC1BG50</accession>
<proteinExistence type="predicted"/>
<evidence type="ECO:0000313" key="1">
    <source>
        <dbReference type="EMBL" id="KAJ0097895.1"/>
    </source>
</evidence>
<keyword evidence="2" id="KW-1185">Reference proteome</keyword>
<gene>
    <name evidence="1" type="ORF">Patl1_28473</name>
</gene>
<dbReference type="EMBL" id="CM047901">
    <property type="protein sequence ID" value="KAJ0097895.1"/>
    <property type="molecule type" value="Genomic_DNA"/>
</dbReference>
<protein>
    <submittedName>
        <fullName evidence="1">Uncharacterized protein</fullName>
    </submittedName>
</protein>
<comment type="caution">
    <text evidence="1">The sequence shown here is derived from an EMBL/GenBank/DDBJ whole genome shotgun (WGS) entry which is preliminary data.</text>
</comment>
<reference evidence="2" key="1">
    <citation type="journal article" date="2023" name="G3 (Bethesda)">
        <title>Genome assembly and association tests identify interacting loci associated with vigor, precocity, and sex in interspecific pistachio rootstocks.</title>
        <authorList>
            <person name="Palmer W."/>
            <person name="Jacygrad E."/>
            <person name="Sagayaradj S."/>
            <person name="Cavanaugh K."/>
            <person name="Han R."/>
            <person name="Bertier L."/>
            <person name="Beede B."/>
            <person name="Kafkas S."/>
            <person name="Golino D."/>
            <person name="Preece J."/>
            <person name="Michelmore R."/>
        </authorList>
    </citation>
    <scope>NUCLEOTIDE SEQUENCE [LARGE SCALE GENOMIC DNA]</scope>
</reference>
<dbReference type="Proteomes" id="UP001164250">
    <property type="component" value="Chromosome 5"/>
</dbReference>
<organism evidence="1 2">
    <name type="scientific">Pistacia atlantica</name>
    <dbReference type="NCBI Taxonomy" id="434234"/>
    <lineage>
        <taxon>Eukaryota</taxon>
        <taxon>Viridiplantae</taxon>
        <taxon>Streptophyta</taxon>
        <taxon>Embryophyta</taxon>
        <taxon>Tracheophyta</taxon>
        <taxon>Spermatophyta</taxon>
        <taxon>Magnoliopsida</taxon>
        <taxon>eudicotyledons</taxon>
        <taxon>Gunneridae</taxon>
        <taxon>Pentapetalae</taxon>
        <taxon>rosids</taxon>
        <taxon>malvids</taxon>
        <taxon>Sapindales</taxon>
        <taxon>Anacardiaceae</taxon>
        <taxon>Pistacia</taxon>
    </lineage>
</organism>